<dbReference type="GO" id="GO:0006493">
    <property type="term" value="P:protein O-linked glycosylation"/>
    <property type="evidence" value="ECO:0007669"/>
    <property type="project" value="TreeGrafter"/>
</dbReference>
<evidence type="ECO:0000313" key="8">
    <source>
        <dbReference type="Proteomes" id="UP000095023"/>
    </source>
</evidence>
<proteinExistence type="inferred from homology"/>
<comment type="subcellular location">
    <subcellularLocation>
        <location evidence="1">Membrane</location>
        <topology evidence="1">Single-pass type II membrane protein</topology>
    </subcellularLocation>
</comment>
<evidence type="ECO:0000313" key="7">
    <source>
        <dbReference type="EMBL" id="ODV88598.1"/>
    </source>
</evidence>
<evidence type="ECO:0000256" key="6">
    <source>
        <dbReference type="SAM" id="Phobius"/>
    </source>
</evidence>
<name>A0A1E4TAB7_9ASCO</name>
<dbReference type="PANTHER" id="PTHR31121:SF7">
    <property type="entry name" value="MANNOSYLTRANSFERASE KTR4-RELATED"/>
    <property type="match status" value="1"/>
</dbReference>
<feature type="transmembrane region" description="Helical" evidence="6">
    <location>
        <begin position="6"/>
        <end position="25"/>
    </location>
</feature>
<evidence type="ECO:0000256" key="3">
    <source>
        <dbReference type="ARBA" id="ARBA00022676"/>
    </source>
</evidence>
<dbReference type="GO" id="GO:0005794">
    <property type="term" value="C:Golgi apparatus"/>
    <property type="evidence" value="ECO:0007669"/>
    <property type="project" value="TreeGrafter"/>
</dbReference>
<reference evidence="8" key="1">
    <citation type="submission" date="2016-02" db="EMBL/GenBank/DDBJ databases">
        <title>Comparative genomics of biotechnologically important yeasts.</title>
        <authorList>
            <consortium name="DOE Joint Genome Institute"/>
            <person name="Riley R."/>
            <person name="Haridas S."/>
            <person name="Wolfe K.H."/>
            <person name="Lopes M.R."/>
            <person name="Hittinger C.T."/>
            <person name="Goker M."/>
            <person name="Salamov A."/>
            <person name="Wisecaver J."/>
            <person name="Long T.M."/>
            <person name="Aerts A.L."/>
            <person name="Barry K."/>
            <person name="Choi C."/>
            <person name="Clum A."/>
            <person name="Coughlan A.Y."/>
            <person name="Deshpande S."/>
            <person name="Douglass A.P."/>
            <person name="Hanson S.J."/>
            <person name="Klenk H.-P."/>
            <person name="Labutti K."/>
            <person name="Lapidus A."/>
            <person name="Lindquist E."/>
            <person name="Lipzen A."/>
            <person name="Meier-Kolthoff J.P."/>
            <person name="Ohm R.A."/>
            <person name="Otillar R.P."/>
            <person name="Pangilinan J."/>
            <person name="Peng Y."/>
            <person name="Rokas A."/>
            <person name="Rosa C.A."/>
            <person name="Scheuner C."/>
            <person name="Sibirny A.A."/>
            <person name="Slot J.C."/>
            <person name="Stielow J.B."/>
            <person name="Sun H."/>
            <person name="Kurtzman C.P."/>
            <person name="Blackwell M."/>
            <person name="Jeffries T.W."/>
            <person name="Grigoriev I.V."/>
        </authorList>
    </citation>
    <scope>NUCLEOTIDE SEQUENCE [LARGE SCALE GENOMIC DNA]</scope>
    <source>
        <strain evidence="8">NRRL Y-17796</strain>
    </source>
</reference>
<comment type="similarity">
    <text evidence="2">Belongs to the glycosyltransferase 15 family.</text>
</comment>
<dbReference type="GO" id="GO:0000032">
    <property type="term" value="P:cell wall mannoprotein biosynthetic process"/>
    <property type="evidence" value="ECO:0007669"/>
    <property type="project" value="TreeGrafter"/>
</dbReference>
<dbReference type="Proteomes" id="UP000095023">
    <property type="component" value="Unassembled WGS sequence"/>
</dbReference>
<evidence type="ECO:0000256" key="5">
    <source>
        <dbReference type="ARBA" id="ARBA00022968"/>
    </source>
</evidence>
<sequence>MTTLVGYLKILGLIACIVFGFFQIFSRTPSVRQYTFQTLKTAGNELKEHVAHDPYNQLVDVPRDSILVFDPAERRANATILSLVRSKEVNELVMTMKEVEETFNHKFNYPWTFLNDEPFTEEFKKLTSEATNSTVYYETIPANHWNMPDFVSKELAIAAGQRMLQQGVQYANMMSYHNMCRWNSGLFYHHPRLQQFKYYWRVEPNTHYYCDIDYDLFRYMEDNEKTYGFTISLYDDPNSIVTLWNTTMDFLSDHIDYLHPNSALGYLLDNSRPDHNKIAGYSTNHFWSNFEIGDMDFFRSEPYTQFFNALDVAGGFYYERWGDAPVHTIGLVLFEDKHKIHWFRDIGYRHIPFINCPNSPKCKNRCPTGDTYEGASFLADEVSTPIWWKYAHMN</sequence>
<keyword evidence="6" id="KW-0472">Membrane</keyword>
<dbReference type="InterPro" id="IPR029044">
    <property type="entry name" value="Nucleotide-diphossugar_trans"/>
</dbReference>
<keyword evidence="8" id="KW-1185">Reference proteome</keyword>
<evidence type="ECO:0000256" key="1">
    <source>
        <dbReference type="ARBA" id="ARBA00004606"/>
    </source>
</evidence>
<keyword evidence="6" id="KW-1133">Transmembrane helix</keyword>
<keyword evidence="4 7" id="KW-0808">Transferase</keyword>
<dbReference type="Pfam" id="PF01793">
    <property type="entry name" value="Glyco_transf_15"/>
    <property type="match status" value="1"/>
</dbReference>
<dbReference type="FunFam" id="3.90.550.10:FF:000051">
    <property type="entry name" value="Alpha-1,2-mannosyltransferase (Ktr4)"/>
    <property type="match status" value="1"/>
</dbReference>
<dbReference type="OrthoDB" id="439943at2759"/>
<dbReference type="GO" id="GO:0006487">
    <property type="term" value="P:protein N-linked glycosylation"/>
    <property type="evidence" value="ECO:0007669"/>
    <property type="project" value="TreeGrafter"/>
</dbReference>
<dbReference type="Gene3D" id="3.90.550.10">
    <property type="entry name" value="Spore Coat Polysaccharide Biosynthesis Protein SpsA, Chain A"/>
    <property type="match status" value="1"/>
</dbReference>
<dbReference type="AlphaFoldDB" id="A0A1E4TAB7"/>
<protein>
    <submittedName>
        <fullName evidence="7">Glycosyltransferase family 15 protein</fullName>
    </submittedName>
</protein>
<dbReference type="PANTHER" id="PTHR31121">
    <property type="entry name" value="ALPHA-1,2 MANNOSYLTRANSFERASE KTR1"/>
    <property type="match status" value="1"/>
</dbReference>
<dbReference type="SUPFAM" id="SSF53448">
    <property type="entry name" value="Nucleotide-diphospho-sugar transferases"/>
    <property type="match status" value="1"/>
</dbReference>
<organism evidence="7 8">
    <name type="scientific">Tortispora caseinolytica NRRL Y-17796</name>
    <dbReference type="NCBI Taxonomy" id="767744"/>
    <lineage>
        <taxon>Eukaryota</taxon>
        <taxon>Fungi</taxon>
        <taxon>Dikarya</taxon>
        <taxon>Ascomycota</taxon>
        <taxon>Saccharomycotina</taxon>
        <taxon>Trigonopsidomycetes</taxon>
        <taxon>Trigonopsidales</taxon>
        <taxon>Trigonopsidaceae</taxon>
        <taxon>Tortispora</taxon>
    </lineage>
</organism>
<keyword evidence="3" id="KW-0328">Glycosyltransferase</keyword>
<evidence type="ECO:0000256" key="2">
    <source>
        <dbReference type="ARBA" id="ARBA00007677"/>
    </source>
</evidence>
<keyword evidence="5" id="KW-0735">Signal-anchor</keyword>
<dbReference type="EMBL" id="KV453843">
    <property type="protein sequence ID" value="ODV88598.1"/>
    <property type="molecule type" value="Genomic_DNA"/>
</dbReference>
<dbReference type="GO" id="GO:0016020">
    <property type="term" value="C:membrane"/>
    <property type="evidence" value="ECO:0007669"/>
    <property type="project" value="UniProtKB-SubCell"/>
</dbReference>
<evidence type="ECO:0000256" key="4">
    <source>
        <dbReference type="ARBA" id="ARBA00022679"/>
    </source>
</evidence>
<gene>
    <name evidence="7" type="ORF">CANCADRAFT_125649</name>
</gene>
<accession>A0A1E4TAB7</accession>
<dbReference type="InterPro" id="IPR002685">
    <property type="entry name" value="Glyco_trans_15"/>
</dbReference>
<dbReference type="GO" id="GO:0000026">
    <property type="term" value="F:alpha-1,2-mannosyltransferase activity"/>
    <property type="evidence" value="ECO:0007669"/>
    <property type="project" value="TreeGrafter"/>
</dbReference>
<keyword evidence="6" id="KW-0812">Transmembrane</keyword>